<evidence type="ECO:0000256" key="4">
    <source>
        <dbReference type="ARBA" id="ARBA00022833"/>
    </source>
</evidence>
<dbReference type="Gene3D" id="3.60.15.10">
    <property type="entry name" value="Ribonuclease Z/Hydroxyacylglutathione hydrolase-like"/>
    <property type="match status" value="2"/>
</dbReference>
<name>A0AAD5TCU9_9FUNG</name>
<keyword evidence="2" id="KW-0479">Metal-binding</keyword>
<proteinExistence type="inferred from homology"/>
<evidence type="ECO:0000256" key="3">
    <source>
        <dbReference type="ARBA" id="ARBA00022801"/>
    </source>
</evidence>
<comment type="similarity">
    <text evidence="1">Belongs to the metallo-beta-lactamase superfamily.</text>
</comment>
<comment type="caution">
    <text evidence="5">The sequence shown here is derived from an EMBL/GenBank/DDBJ whole genome shotgun (WGS) entry which is preliminary data.</text>
</comment>
<evidence type="ECO:0000256" key="2">
    <source>
        <dbReference type="ARBA" id="ARBA00022723"/>
    </source>
</evidence>
<dbReference type="PANTHER" id="PTHR42978">
    <property type="entry name" value="QUORUM-QUENCHING LACTONASE YTNP-RELATED-RELATED"/>
    <property type="match status" value="1"/>
</dbReference>
<dbReference type="AlphaFoldDB" id="A0AAD5TCU9"/>
<dbReference type="GO" id="GO:0046872">
    <property type="term" value="F:metal ion binding"/>
    <property type="evidence" value="ECO:0007669"/>
    <property type="project" value="UniProtKB-KW"/>
</dbReference>
<dbReference type="CDD" id="cd07730">
    <property type="entry name" value="metallo-hydrolase-like_MBL-fold"/>
    <property type="match status" value="1"/>
</dbReference>
<keyword evidence="6" id="KW-1185">Reference proteome</keyword>
<gene>
    <name evidence="5" type="ORF">HDU87_008643</name>
</gene>
<dbReference type="EMBL" id="JADGJQ010000090">
    <property type="protein sequence ID" value="KAJ3170941.1"/>
    <property type="molecule type" value="Genomic_DNA"/>
</dbReference>
<dbReference type="Proteomes" id="UP001212152">
    <property type="component" value="Unassembled WGS sequence"/>
</dbReference>
<dbReference type="InterPro" id="IPR051013">
    <property type="entry name" value="MBL_superfamily_lactonases"/>
</dbReference>
<organism evidence="5 6">
    <name type="scientific">Geranomyces variabilis</name>
    <dbReference type="NCBI Taxonomy" id="109894"/>
    <lineage>
        <taxon>Eukaryota</taxon>
        <taxon>Fungi</taxon>
        <taxon>Fungi incertae sedis</taxon>
        <taxon>Chytridiomycota</taxon>
        <taxon>Chytridiomycota incertae sedis</taxon>
        <taxon>Chytridiomycetes</taxon>
        <taxon>Spizellomycetales</taxon>
        <taxon>Powellomycetaceae</taxon>
        <taxon>Geranomyces</taxon>
    </lineage>
</organism>
<evidence type="ECO:0008006" key="7">
    <source>
        <dbReference type="Google" id="ProtNLM"/>
    </source>
</evidence>
<reference evidence="5" key="1">
    <citation type="submission" date="2020-05" db="EMBL/GenBank/DDBJ databases">
        <title>Phylogenomic resolution of chytrid fungi.</title>
        <authorList>
            <person name="Stajich J.E."/>
            <person name="Amses K."/>
            <person name="Simmons R."/>
            <person name="Seto K."/>
            <person name="Myers J."/>
            <person name="Bonds A."/>
            <person name="Quandt C.A."/>
            <person name="Barry K."/>
            <person name="Liu P."/>
            <person name="Grigoriev I."/>
            <person name="Longcore J.E."/>
            <person name="James T.Y."/>
        </authorList>
    </citation>
    <scope>NUCLEOTIDE SEQUENCE</scope>
    <source>
        <strain evidence="5">JEL0379</strain>
    </source>
</reference>
<protein>
    <recommendedName>
        <fullName evidence="7">Metallo-beta-lactamase domain-containing protein</fullName>
    </recommendedName>
</protein>
<evidence type="ECO:0000313" key="5">
    <source>
        <dbReference type="EMBL" id="KAJ3170941.1"/>
    </source>
</evidence>
<evidence type="ECO:0000256" key="1">
    <source>
        <dbReference type="ARBA" id="ARBA00007749"/>
    </source>
</evidence>
<sequence length="329" mass="35053">MTVPAFSFLVENPRTGKKVLFDLGVRKDWENFPPKVVARLKAAGAKISVEKNVAEILGDLKNEIDEIIWSHSHFGIDSSICDEVPIFHRNSQASSSTDHTGDPSTFPTSTALVVGPGLPGAQFPGYPTSSTSPILATDHAGRPVREISFRNDAITIGGYPSVDYWGDGSFYLLATPGHAVGHMSALVRTTPTTFAFLGGDICHHGGQFRPTSAVPLPGPPYHPPCPGAVVMAAARAAHPRAPCDTEPFYRIADTPGKTVAADAALAQAQVVRLEAFDADEDVLVLIAHDTALLGVVALWPQTANAWKAAGWKESVRWGFLNDLAKGGEK</sequence>
<dbReference type="InterPro" id="IPR036866">
    <property type="entry name" value="RibonucZ/Hydroxyglut_hydro"/>
</dbReference>
<accession>A0AAD5TCU9</accession>
<dbReference type="SUPFAM" id="SSF56281">
    <property type="entry name" value="Metallo-hydrolase/oxidoreductase"/>
    <property type="match status" value="1"/>
</dbReference>
<evidence type="ECO:0000313" key="6">
    <source>
        <dbReference type="Proteomes" id="UP001212152"/>
    </source>
</evidence>
<dbReference type="GO" id="GO:0016787">
    <property type="term" value="F:hydrolase activity"/>
    <property type="evidence" value="ECO:0007669"/>
    <property type="project" value="UniProtKB-KW"/>
</dbReference>
<keyword evidence="3" id="KW-0378">Hydrolase</keyword>
<keyword evidence="4" id="KW-0862">Zinc</keyword>
<dbReference type="PANTHER" id="PTHR42978:SF5">
    <property type="entry name" value="METALLO-BETA-LACTAMASE DOMAIN-CONTAINING PROTEIN"/>
    <property type="match status" value="1"/>
</dbReference>